<keyword evidence="1" id="KW-1133">Transmembrane helix</keyword>
<dbReference type="KEGG" id="cjt:EG359_11655"/>
<dbReference type="EMBL" id="CP033926">
    <property type="protein sequence ID" value="AZB00240.1"/>
    <property type="molecule type" value="Genomic_DNA"/>
</dbReference>
<keyword evidence="1" id="KW-0812">Transmembrane</keyword>
<reference evidence="3 4" key="1">
    <citation type="submission" date="2017-01" db="EMBL/GenBank/DDBJ databases">
        <authorList>
            <person name="Mah S.A."/>
            <person name="Swanson W.J."/>
            <person name="Moy G.W."/>
            <person name="Vacquier V.D."/>
        </authorList>
    </citation>
    <scope>NUCLEOTIDE SEQUENCE [LARGE SCALE GENOMIC DNA]</scope>
    <source>
        <strain evidence="3 4">DSM 16927</strain>
    </source>
</reference>
<gene>
    <name evidence="2" type="ORF">EG359_11655</name>
    <name evidence="3" type="ORF">SAMN05421768_105255</name>
</gene>
<protein>
    <submittedName>
        <fullName evidence="3">Uncharacterized protein</fullName>
    </submittedName>
</protein>
<dbReference type="EMBL" id="FTNZ01000005">
    <property type="protein sequence ID" value="SIS36411.1"/>
    <property type="molecule type" value="Genomic_DNA"/>
</dbReference>
<keyword evidence="1" id="KW-0472">Membrane</keyword>
<evidence type="ECO:0000256" key="1">
    <source>
        <dbReference type="SAM" id="Phobius"/>
    </source>
</evidence>
<evidence type="ECO:0000313" key="5">
    <source>
        <dbReference type="Proteomes" id="UP000279541"/>
    </source>
</evidence>
<dbReference type="OrthoDB" id="700452at2"/>
<dbReference type="Proteomes" id="UP000279541">
    <property type="component" value="Chromosome"/>
</dbReference>
<dbReference type="RefSeq" id="WP_076354842.1">
    <property type="nucleotide sequence ID" value="NZ_CAMIMN010000179.1"/>
</dbReference>
<evidence type="ECO:0000313" key="4">
    <source>
        <dbReference type="Proteomes" id="UP000186106"/>
    </source>
</evidence>
<reference evidence="2 5" key="2">
    <citation type="submission" date="2018-11" db="EMBL/GenBank/DDBJ databases">
        <title>Proposal to divide the Flavobacteriaceae and reorganize its genera based on Amino Acid Identity values calculated from whole genome sequences.</title>
        <authorList>
            <person name="Nicholson A.C."/>
            <person name="Gulvik C.A."/>
            <person name="Whitney A.M."/>
            <person name="Humrighouse B.W."/>
            <person name="Bell M."/>
            <person name="Holmes B."/>
            <person name="Steigerwalt A.G."/>
            <person name="Villarma A."/>
            <person name="Sheth M."/>
            <person name="Batra D."/>
            <person name="Pryor J."/>
            <person name="Bernardet J.-F."/>
            <person name="Hugo C."/>
            <person name="Kampfer P."/>
            <person name="Newman J."/>
            <person name="McQuiston J.R."/>
        </authorList>
    </citation>
    <scope>NUCLEOTIDE SEQUENCE [LARGE SCALE GENOMIC DNA]</scope>
    <source>
        <strain evidence="2 5">DSM 16927</strain>
    </source>
</reference>
<evidence type="ECO:0000313" key="2">
    <source>
        <dbReference type="EMBL" id="AZB00240.1"/>
    </source>
</evidence>
<accession>A0A1N7IHI3</accession>
<keyword evidence="5" id="KW-1185">Reference proteome</keyword>
<organism evidence="3 4">
    <name type="scientific">Chryseobacterium joostei</name>
    <dbReference type="NCBI Taxonomy" id="112234"/>
    <lineage>
        <taxon>Bacteria</taxon>
        <taxon>Pseudomonadati</taxon>
        <taxon>Bacteroidota</taxon>
        <taxon>Flavobacteriia</taxon>
        <taxon>Flavobacteriales</taxon>
        <taxon>Weeksellaceae</taxon>
        <taxon>Chryseobacterium group</taxon>
        <taxon>Chryseobacterium</taxon>
    </lineage>
</organism>
<evidence type="ECO:0000313" key="3">
    <source>
        <dbReference type="EMBL" id="SIS36411.1"/>
    </source>
</evidence>
<dbReference type="AlphaFoldDB" id="A0A1N7IHI3"/>
<dbReference type="Proteomes" id="UP000186106">
    <property type="component" value="Unassembled WGS sequence"/>
</dbReference>
<feature type="transmembrane region" description="Helical" evidence="1">
    <location>
        <begin position="6"/>
        <end position="29"/>
    </location>
</feature>
<proteinExistence type="predicted"/>
<name>A0A1N7IHI3_9FLAO</name>
<dbReference type="STRING" id="112234.SAMN05421768_105255"/>
<sequence length="221" mass="25565">MNVKKLLKVIGITLGIIVLFLIASNFIWLNERENLLYKIQQYATYSKEDWKNYETNEKLLAENPVSTNQTDVAAPVVDFHPYDVNLLTPSAKEEELKKIQNAHFENLVPAKNKPSDDEAQAALIRLTKGRLTDVIINQKLDIKIGKCYENPNTEGNFNCVSCMILLYNRDKKDWQEAPDGDNFLSNSYDFYQPSEGDIWEAKDLSIMIPYDYDLIKKYEKK</sequence>